<keyword evidence="1" id="KW-0812">Transmembrane</keyword>
<accession>A0A4Z0ZYU8</accession>
<dbReference type="AlphaFoldDB" id="A0A4Z0ZYU8"/>
<feature type="transmembrane region" description="Helical" evidence="1">
    <location>
        <begin position="117"/>
        <end position="135"/>
    </location>
</feature>
<dbReference type="Proteomes" id="UP000297567">
    <property type="component" value="Unassembled WGS sequence"/>
</dbReference>
<keyword evidence="1" id="KW-0472">Membrane</keyword>
<gene>
    <name evidence="2" type="ORF">EHQ62_15350</name>
</gene>
<reference evidence="2" key="1">
    <citation type="journal article" date="2019" name="PLoS Negl. Trop. Dis.">
        <title>Revisiting the worldwide diversity of Leptospira species in the environment.</title>
        <authorList>
            <person name="Vincent A.T."/>
            <person name="Schiettekatte O."/>
            <person name="Bourhy P."/>
            <person name="Veyrier F.J."/>
            <person name="Picardeau M."/>
        </authorList>
    </citation>
    <scope>NUCLEOTIDE SEQUENCE [LARGE SCALE GENOMIC DNA]</scope>
    <source>
        <strain evidence="2">201702451</strain>
    </source>
</reference>
<organism evidence="2 3">
    <name type="scientific">Leptospira jelokensis</name>
    <dbReference type="NCBI Taxonomy" id="2484931"/>
    <lineage>
        <taxon>Bacteria</taxon>
        <taxon>Pseudomonadati</taxon>
        <taxon>Spirochaetota</taxon>
        <taxon>Spirochaetia</taxon>
        <taxon>Leptospirales</taxon>
        <taxon>Leptospiraceae</taxon>
        <taxon>Leptospira</taxon>
    </lineage>
</organism>
<keyword evidence="1" id="KW-1133">Transmembrane helix</keyword>
<sequence>MNTFIFRSQFPIPKEKLFQFHEEPIGFTTLMQANPGIKIIQKPNSIQVGEVAILKVPLIPFVYTTWIAKHTIYEKNQIFQDNQEKGPFRMFLHSHRFLDVKGNPNESILSDEVQISFFLWPLSKFFIFPILYYLFRKRHQLTAKHFQTKYRLIFCGYS</sequence>
<keyword evidence="3" id="KW-1185">Reference proteome</keyword>
<protein>
    <recommendedName>
        <fullName evidence="4">Cell division inhibitor</fullName>
    </recommendedName>
</protein>
<evidence type="ECO:0000256" key="1">
    <source>
        <dbReference type="SAM" id="Phobius"/>
    </source>
</evidence>
<proteinExistence type="predicted"/>
<dbReference type="InterPro" id="IPR023393">
    <property type="entry name" value="START-like_dom_sf"/>
</dbReference>
<dbReference type="SUPFAM" id="SSF55961">
    <property type="entry name" value="Bet v1-like"/>
    <property type="match status" value="1"/>
</dbReference>
<evidence type="ECO:0000313" key="2">
    <source>
        <dbReference type="EMBL" id="TGL61351.1"/>
    </source>
</evidence>
<evidence type="ECO:0008006" key="4">
    <source>
        <dbReference type="Google" id="ProtNLM"/>
    </source>
</evidence>
<dbReference type="Gene3D" id="3.30.530.20">
    <property type="match status" value="1"/>
</dbReference>
<dbReference type="RefSeq" id="WP_135644461.1">
    <property type="nucleotide sequence ID" value="NZ_RQGH01000029.1"/>
</dbReference>
<comment type="caution">
    <text evidence="2">The sequence shown here is derived from an EMBL/GenBank/DDBJ whole genome shotgun (WGS) entry which is preliminary data.</text>
</comment>
<dbReference type="EMBL" id="RQGH01000029">
    <property type="protein sequence ID" value="TGL61351.1"/>
    <property type="molecule type" value="Genomic_DNA"/>
</dbReference>
<evidence type="ECO:0000313" key="3">
    <source>
        <dbReference type="Proteomes" id="UP000297567"/>
    </source>
</evidence>
<name>A0A4Z0ZYU8_9LEPT</name>